<evidence type="ECO:0000313" key="7">
    <source>
        <dbReference type="Proteomes" id="UP001151760"/>
    </source>
</evidence>
<dbReference type="Proteomes" id="UP001151760">
    <property type="component" value="Unassembled WGS sequence"/>
</dbReference>
<accession>A0ABQ5GGN2</accession>
<feature type="region of interest" description="Disordered" evidence="5">
    <location>
        <begin position="84"/>
        <end position="109"/>
    </location>
</feature>
<evidence type="ECO:0000256" key="5">
    <source>
        <dbReference type="SAM" id="MobiDB-lite"/>
    </source>
</evidence>
<dbReference type="SUPFAM" id="SSF51351">
    <property type="entry name" value="Triosephosphate isomerase (TIM)"/>
    <property type="match status" value="1"/>
</dbReference>
<dbReference type="Gene3D" id="3.20.20.70">
    <property type="entry name" value="Aldolase class I"/>
    <property type="match status" value="1"/>
</dbReference>
<dbReference type="EMBL" id="BQNB010018447">
    <property type="protein sequence ID" value="GJT74508.1"/>
    <property type="molecule type" value="Genomic_DNA"/>
</dbReference>
<dbReference type="Pfam" id="PF00121">
    <property type="entry name" value="TIM"/>
    <property type="match status" value="1"/>
</dbReference>
<feature type="compositionally biased region" description="Basic and acidic residues" evidence="5">
    <location>
        <begin position="50"/>
        <end position="60"/>
    </location>
</feature>
<evidence type="ECO:0000256" key="4">
    <source>
        <dbReference type="ARBA" id="ARBA00024331"/>
    </source>
</evidence>
<feature type="compositionally biased region" description="Acidic residues" evidence="5">
    <location>
        <begin position="84"/>
        <end position="107"/>
    </location>
</feature>
<reference evidence="6" key="2">
    <citation type="submission" date="2022-01" db="EMBL/GenBank/DDBJ databases">
        <authorList>
            <person name="Yamashiro T."/>
            <person name="Shiraishi A."/>
            <person name="Satake H."/>
            <person name="Nakayama K."/>
        </authorList>
    </citation>
    <scope>NUCLEOTIDE SEQUENCE</scope>
</reference>
<comment type="similarity">
    <text evidence="1">Belongs to the triosephosphate isomerase family.</text>
</comment>
<dbReference type="InterPro" id="IPR035990">
    <property type="entry name" value="TIM_sf"/>
</dbReference>
<evidence type="ECO:0000313" key="6">
    <source>
        <dbReference type="EMBL" id="GJT74508.1"/>
    </source>
</evidence>
<sequence length="164" mass="17909">MISPTFNGIRRFCKADGAAGRRWQRKTTMLYEGCKRRGKNGVRTALQSLIEKDTPQEEGHGPVAPGSDKKGMIMVVFVETMEQCDDDDDDDDGDEDDDTEGDDDNVDLEAKVKLPGSVSGSNCKVLAGQPHVDGFLVGGASLKSPEKIIWKSILVVVTSVQYHH</sequence>
<comment type="pathway">
    <text evidence="4">Carbohydrate biosynthesis.</text>
</comment>
<keyword evidence="7" id="KW-1185">Reference proteome</keyword>
<feature type="region of interest" description="Disordered" evidence="5">
    <location>
        <begin position="49"/>
        <end position="69"/>
    </location>
</feature>
<protein>
    <submittedName>
        <fullName evidence="6">Triosephosphate isomerase, cytosolic</fullName>
    </submittedName>
</protein>
<organism evidence="6 7">
    <name type="scientific">Tanacetum coccineum</name>
    <dbReference type="NCBI Taxonomy" id="301880"/>
    <lineage>
        <taxon>Eukaryota</taxon>
        <taxon>Viridiplantae</taxon>
        <taxon>Streptophyta</taxon>
        <taxon>Embryophyta</taxon>
        <taxon>Tracheophyta</taxon>
        <taxon>Spermatophyta</taxon>
        <taxon>Magnoliopsida</taxon>
        <taxon>eudicotyledons</taxon>
        <taxon>Gunneridae</taxon>
        <taxon>Pentapetalae</taxon>
        <taxon>asterids</taxon>
        <taxon>campanulids</taxon>
        <taxon>Asterales</taxon>
        <taxon>Asteraceae</taxon>
        <taxon>Asteroideae</taxon>
        <taxon>Anthemideae</taxon>
        <taxon>Anthemidinae</taxon>
        <taxon>Tanacetum</taxon>
    </lineage>
</organism>
<reference evidence="6" key="1">
    <citation type="journal article" date="2022" name="Int. J. Mol. Sci.">
        <title>Draft Genome of Tanacetum Coccineum: Genomic Comparison of Closely Related Tanacetum-Family Plants.</title>
        <authorList>
            <person name="Yamashiro T."/>
            <person name="Shiraishi A."/>
            <person name="Nakayama K."/>
            <person name="Satake H."/>
        </authorList>
    </citation>
    <scope>NUCLEOTIDE SEQUENCE</scope>
</reference>
<name>A0ABQ5GGN2_9ASTR</name>
<comment type="caution">
    <text evidence="6">The sequence shown here is derived from an EMBL/GenBank/DDBJ whole genome shotgun (WGS) entry which is preliminary data.</text>
</comment>
<dbReference type="InterPro" id="IPR013785">
    <property type="entry name" value="Aldolase_TIM"/>
</dbReference>
<evidence type="ECO:0000256" key="1">
    <source>
        <dbReference type="ARBA" id="ARBA00007422"/>
    </source>
</evidence>
<evidence type="ECO:0000256" key="2">
    <source>
        <dbReference type="ARBA" id="ARBA00011738"/>
    </source>
</evidence>
<comment type="subunit">
    <text evidence="2">Homodimer.</text>
</comment>
<dbReference type="PROSITE" id="PS51440">
    <property type="entry name" value="TIM_2"/>
    <property type="match status" value="1"/>
</dbReference>
<gene>
    <name evidence="6" type="ORF">Tco_1041233</name>
</gene>
<evidence type="ECO:0000256" key="3">
    <source>
        <dbReference type="ARBA" id="ARBA00023235"/>
    </source>
</evidence>
<dbReference type="InterPro" id="IPR000652">
    <property type="entry name" value="Triosephosphate_isomerase"/>
</dbReference>
<dbReference type="GO" id="GO:0016853">
    <property type="term" value="F:isomerase activity"/>
    <property type="evidence" value="ECO:0007669"/>
    <property type="project" value="UniProtKB-KW"/>
</dbReference>
<keyword evidence="3 6" id="KW-0413">Isomerase</keyword>
<proteinExistence type="inferred from homology"/>